<dbReference type="AlphaFoldDB" id="A0A6P2IT03"/>
<organism evidence="2 3">
    <name type="scientific">Burkholderia diffusa</name>
    <dbReference type="NCBI Taxonomy" id="488732"/>
    <lineage>
        <taxon>Bacteria</taxon>
        <taxon>Pseudomonadati</taxon>
        <taxon>Pseudomonadota</taxon>
        <taxon>Betaproteobacteria</taxon>
        <taxon>Burkholderiales</taxon>
        <taxon>Burkholderiaceae</taxon>
        <taxon>Burkholderia</taxon>
        <taxon>Burkholderia cepacia complex</taxon>
    </lineage>
</organism>
<feature type="compositionally biased region" description="Basic residues" evidence="1">
    <location>
        <begin position="31"/>
        <end position="50"/>
    </location>
</feature>
<proteinExistence type="predicted"/>
<feature type="region of interest" description="Disordered" evidence="1">
    <location>
        <begin position="30"/>
        <end position="50"/>
    </location>
</feature>
<evidence type="ECO:0000313" key="3">
    <source>
        <dbReference type="Proteomes" id="UP000494125"/>
    </source>
</evidence>
<accession>A0A6P2IT03</accession>
<reference evidence="2 3" key="1">
    <citation type="submission" date="2019-09" db="EMBL/GenBank/DDBJ databases">
        <authorList>
            <person name="Depoorter E."/>
        </authorList>
    </citation>
    <scope>NUCLEOTIDE SEQUENCE [LARGE SCALE GENOMIC DNA]</scope>
    <source>
        <strain evidence="2">LMG 24065</strain>
    </source>
</reference>
<dbReference type="EMBL" id="CABVPN010000005">
    <property type="protein sequence ID" value="VWB33165.1"/>
    <property type="molecule type" value="Genomic_DNA"/>
</dbReference>
<name>A0A6P2IT03_9BURK</name>
<sequence>MISLARDDRGRRVPTRSVDPEAVRALALMRLRARKTTRTRNPHHSSRGQRAKSDVLWMNVFSFEMFTLPKPVVASQPAFAL</sequence>
<keyword evidence="3" id="KW-1185">Reference proteome</keyword>
<evidence type="ECO:0000256" key="1">
    <source>
        <dbReference type="SAM" id="MobiDB-lite"/>
    </source>
</evidence>
<dbReference type="Proteomes" id="UP000494125">
    <property type="component" value="Unassembled WGS sequence"/>
</dbReference>
<protein>
    <submittedName>
        <fullName evidence="2">Uncharacterized protein</fullName>
    </submittedName>
</protein>
<gene>
    <name evidence="2" type="ORF">BDI24065_01440</name>
</gene>
<evidence type="ECO:0000313" key="2">
    <source>
        <dbReference type="EMBL" id="VWB33165.1"/>
    </source>
</evidence>